<organism evidence="1 2">
    <name type="scientific">Pichia membranifaciens NRRL Y-2026</name>
    <dbReference type="NCBI Taxonomy" id="763406"/>
    <lineage>
        <taxon>Eukaryota</taxon>
        <taxon>Fungi</taxon>
        <taxon>Dikarya</taxon>
        <taxon>Ascomycota</taxon>
        <taxon>Saccharomycotina</taxon>
        <taxon>Pichiomycetes</taxon>
        <taxon>Pichiales</taxon>
        <taxon>Pichiaceae</taxon>
        <taxon>Pichia</taxon>
    </lineage>
</organism>
<gene>
    <name evidence="1" type="ORF">PICMEDRAFT_14478</name>
</gene>
<evidence type="ECO:0000313" key="2">
    <source>
        <dbReference type="Proteomes" id="UP000094455"/>
    </source>
</evidence>
<dbReference type="EMBL" id="KV454001">
    <property type="protein sequence ID" value="ODQ48971.1"/>
    <property type="molecule type" value="Genomic_DNA"/>
</dbReference>
<protein>
    <submittedName>
        <fullName evidence="1">Uncharacterized protein</fullName>
    </submittedName>
</protein>
<proteinExistence type="predicted"/>
<dbReference type="Proteomes" id="UP000094455">
    <property type="component" value="Unassembled WGS sequence"/>
</dbReference>
<accession>A0A1E3NS98</accession>
<dbReference type="AlphaFoldDB" id="A0A1E3NS98"/>
<sequence length="51" mass="5869">MEKNGWQSEAYGLSLSGSWAHGPFPMRQLSRLISALPIRKWNIGWDRKHSS</sequence>
<dbReference type="GeneID" id="30177079"/>
<name>A0A1E3NS98_9ASCO</name>
<dbReference type="RefSeq" id="XP_019020084.1">
    <property type="nucleotide sequence ID" value="XM_019160392.1"/>
</dbReference>
<evidence type="ECO:0000313" key="1">
    <source>
        <dbReference type="EMBL" id="ODQ48971.1"/>
    </source>
</evidence>
<keyword evidence="2" id="KW-1185">Reference proteome</keyword>
<reference evidence="1 2" key="1">
    <citation type="journal article" date="2016" name="Proc. Natl. Acad. Sci. U.S.A.">
        <title>Comparative genomics of biotechnologically important yeasts.</title>
        <authorList>
            <person name="Riley R."/>
            <person name="Haridas S."/>
            <person name="Wolfe K.H."/>
            <person name="Lopes M.R."/>
            <person name="Hittinger C.T."/>
            <person name="Goeker M."/>
            <person name="Salamov A.A."/>
            <person name="Wisecaver J.H."/>
            <person name="Long T.M."/>
            <person name="Calvey C.H."/>
            <person name="Aerts A.L."/>
            <person name="Barry K.W."/>
            <person name="Choi C."/>
            <person name="Clum A."/>
            <person name="Coughlan A.Y."/>
            <person name="Deshpande S."/>
            <person name="Douglass A.P."/>
            <person name="Hanson S.J."/>
            <person name="Klenk H.-P."/>
            <person name="LaButti K.M."/>
            <person name="Lapidus A."/>
            <person name="Lindquist E.A."/>
            <person name="Lipzen A.M."/>
            <person name="Meier-Kolthoff J.P."/>
            <person name="Ohm R.A."/>
            <person name="Otillar R.P."/>
            <person name="Pangilinan J.L."/>
            <person name="Peng Y."/>
            <person name="Rokas A."/>
            <person name="Rosa C.A."/>
            <person name="Scheuner C."/>
            <person name="Sibirny A.A."/>
            <person name="Slot J.C."/>
            <person name="Stielow J.B."/>
            <person name="Sun H."/>
            <person name="Kurtzman C.P."/>
            <person name="Blackwell M."/>
            <person name="Grigoriev I.V."/>
            <person name="Jeffries T.W."/>
        </authorList>
    </citation>
    <scope>NUCLEOTIDE SEQUENCE [LARGE SCALE GENOMIC DNA]</scope>
    <source>
        <strain evidence="1 2">NRRL Y-2026</strain>
    </source>
</reference>